<dbReference type="InterPro" id="IPR053959">
    <property type="entry name" value="YvlB/LiaX_N"/>
</dbReference>
<feature type="domain" description="YvlB/LiaX N-terminal" evidence="3">
    <location>
        <begin position="3"/>
        <end position="30"/>
    </location>
</feature>
<feature type="domain" description="DUF4097" evidence="2">
    <location>
        <begin position="123"/>
        <end position="318"/>
    </location>
</feature>
<dbReference type="InterPro" id="IPR025164">
    <property type="entry name" value="Toastrack_DUF4097"/>
</dbReference>
<evidence type="ECO:0000313" key="5">
    <source>
        <dbReference type="Proteomes" id="UP000265725"/>
    </source>
</evidence>
<gene>
    <name evidence="4" type="ORF">D3873_09650</name>
</gene>
<dbReference type="RefSeq" id="WP_119883840.1">
    <property type="nucleotide sequence ID" value="NZ_CP032418.1"/>
</dbReference>
<name>A0A385YX44_9BACL</name>
<dbReference type="KEGG" id="paek:D3873_09650"/>
<dbReference type="EMBL" id="CP032418">
    <property type="protein sequence ID" value="AYC30123.1"/>
    <property type="molecule type" value="Genomic_DNA"/>
</dbReference>
<sequence length="346" mass="38845">MQNERKRILDMVENGQLSASEALVLLEKLNNDTTNTTVNTSSHSQSNSQSQSTYSAGQQYSEKKDPKADEFIEDLKRDFTQFGDKFMQFMQTAVGKVKTFDFDMPFGEAKEFHHRFTKENESFEDISVELANGKLEILTSDSNEVRAECHVKSYRTNEEDPKKLFMEKFLFVVDNGKLRIISDLKATQVNVKLFIPAKKYQTIKARLINGAIHMQTVKATEVNVETVNGRIYIDGELRDIEASSVNGHVVVTTTDKEAKKIEASAIAGSVEIYIPSSVSLEGEISSHLGKMDVALQDVQHKSESEQFLQKRIRFSKQVDGFSGTPLKIEGEAKMGSVLVKYSSTAQ</sequence>
<dbReference type="Pfam" id="PF13349">
    <property type="entry name" value="DUF4097"/>
    <property type="match status" value="1"/>
</dbReference>
<evidence type="ECO:0000313" key="4">
    <source>
        <dbReference type="EMBL" id="AYC30123.1"/>
    </source>
</evidence>
<dbReference type="AlphaFoldDB" id="A0A385YX44"/>
<reference evidence="5" key="1">
    <citation type="submission" date="2018-09" db="EMBL/GenBank/DDBJ databases">
        <authorList>
            <person name="Zhu H."/>
        </authorList>
    </citation>
    <scope>NUCLEOTIDE SEQUENCE [LARGE SCALE GENOMIC DNA]</scope>
    <source>
        <strain evidence="5">K2R23-3</strain>
    </source>
</reference>
<dbReference type="Proteomes" id="UP000265725">
    <property type="component" value="Chromosome"/>
</dbReference>
<protein>
    <recommendedName>
        <fullName evidence="6">Adhesin domain-containing protein</fullName>
    </recommendedName>
</protein>
<evidence type="ECO:0000259" key="2">
    <source>
        <dbReference type="Pfam" id="PF13349"/>
    </source>
</evidence>
<evidence type="ECO:0008006" key="6">
    <source>
        <dbReference type="Google" id="ProtNLM"/>
    </source>
</evidence>
<evidence type="ECO:0000256" key="1">
    <source>
        <dbReference type="SAM" id="MobiDB-lite"/>
    </source>
</evidence>
<feature type="region of interest" description="Disordered" evidence="1">
    <location>
        <begin position="33"/>
        <end position="66"/>
    </location>
</feature>
<dbReference type="Pfam" id="PF22746">
    <property type="entry name" value="SHOCT-like_DUF2089-C"/>
    <property type="match status" value="1"/>
</dbReference>
<organism evidence="4 5">
    <name type="scientific">Paenisporosarcina cavernae</name>
    <dbReference type="NCBI Taxonomy" id="2320858"/>
    <lineage>
        <taxon>Bacteria</taxon>
        <taxon>Bacillati</taxon>
        <taxon>Bacillota</taxon>
        <taxon>Bacilli</taxon>
        <taxon>Bacillales</taxon>
        <taxon>Caryophanaceae</taxon>
        <taxon>Paenisporosarcina</taxon>
    </lineage>
</organism>
<feature type="compositionally biased region" description="Low complexity" evidence="1">
    <location>
        <begin position="33"/>
        <end position="55"/>
    </location>
</feature>
<dbReference type="OrthoDB" id="2240743at2"/>
<accession>A0A385YX44</accession>
<evidence type="ECO:0000259" key="3">
    <source>
        <dbReference type="Pfam" id="PF22746"/>
    </source>
</evidence>
<keyword evidence="5" id="KW-1185">Reference proteome</keyword>
<proteinExistence type="predicted"/>